<name>A0A644TWX0_9ZZZZ</name>
<accession>A0A644TWX0</accession>
<keyword evidence="1" id="KW-0812">Transmembrane</keyword>
<evidence type="ECO:0000259" key="2">
    <source>
        <dbReference type="Pfam" id="PF04982"/>
    </source>
</evidence>
<sequence>MTLCCIIYTLFAPFNASLGKEGIELDLMDSAQILENEQRKSKLIKYLVKFKGHKRITPLVSPAPVDILITLLGTVLGISFLSILLFIYEIPMLAASLGASAVLVYGVPDAPLSQPRNVILGHTFSASIGVLTYQIFGITWWSVALGAALALLVMLLTKTTHPPGGATAMLAVLNGAGPMFIVAPMISGSIILVLVAVLVNNLSPNRNYPRYWY</sequence>
<feature type="transmembrane region" description="Helical" evidence="1">
    <location>
        <begin position="176"/>
        <end position="199"/>
    </location>
</feature>
<keyword evidence="1" id="KW-1133">Transmembrane helix</keyword>
<dbReference type="InterPro" id="IPR007065">
    <property type="entry name" value="HPP"/>
</dbReference>
<evidence type="ECO:0000313" key="3">
    <source>
        <dbReference type="EMBL" id="MPL71484.1"/>
    </source>
</evidence>
<feature type="domain" description="HPP transmembrane region" evidence="2">
    <location>
        <begin position="63"/>
        <end position="209"/>
    </location>
</feature>
<comment type="caution">
    <text evidence="3">The sequence shown here is derived from an EMBL/GenBank/DDBJ whole genome shotgun (WGS) entry which is preliminary data.</text>
</comment>
<feature type="transmembrane region" description="Helical" evidence="1">
    <location>
        <begin position="67"/>
        <end position="88"/>
    </location>
</feature>
<organism evidence="3">
    <name type="scientific">bioreactor metagenome</name>
    <dbReference type="NCBI Taxonomy" id="1076179"/>
    <lineage>
        <taxon>unclassified sequences</taxon>
        <taxon>metagenomes</taxon>
        <taxon>ecological metagenomes</taxon>
    </lineage>
</organism>
<dbReference type="EMBL" id="VSSQ01000059">
    <property type="protein sequence ID" value="MPL71484.1"/>
    <property type="molecule type" value="Genomic_DNA"/>
</dbReference>
<dbReference type="InterPro" id="IPR058581">
    <property type="entry name" value="TM_HPP"/>
</dbReference>
<reference evidence="3" key="1">
    <citation type="submission" date="2019-08" db="EMBL/GenBank/DDBJ databases">
        <authorList>
            <person name="Kucharzyk K."/>
            <person name="Murdoch R.W."/>
            <person name="Higgins S."/>
            <person name="Loffler F."/>
        </authorList>
    </citation>
    <scope>NUCLEOTIDE SEQUENCE</scope>
</reference>
<evidence type="ECO:0000256" key="1">
    <source>
        <dbReference type="SAM" id="Phobius"/>
    </source>
</evidence>
<dbReference type="AlphaFoldDB" id="A0A644TWX0"/>
<feature type="transmembrane region" description="Helical" evidence="1">
    <location>
        <begin position="135"/>
        <end position="156"/>
    </location>
</feature>
<proteinExistence type="predicted"/>
<protein>
    <recommendedName>
        <fullName evidence="2">HPP transmembrane region domain-containing protein</fullName>
    </recommendedName>
</protein>
<gene>
    <name evidence="3" type="ORF">SDC9_17259</name>
</gene>
<dbReference type="PANTHER" id="PTHR33741">
    <property type="entry name" value="TRANSMEMBRANE PROTEIN DDB_G0269096-RELATED"/>
    <property type="match status" value="1"/>
</dbReference>
<dbReference type="Pfam" id="PF04982">
    <property type="entry name" value="TM_HPP"/>
    <property type="match status" value="1"/>
</dbReference>
<keyword evidence="1" id="KW-0472">Membrane</keyword>
<dbReference type="PANTHER" id="PTHR33741:SF5">
    <property type="entry name" value="TRANSMEMBRANE PROTEIN DDB_G0269096-RELATED"/>
    <property type="match status" value="1"/>
</dbReference>